<keyword evidence="2 4" id="KW-0808">Transferase</keyword>
<dbReference type="SUPFAM" id="SSF69593">
    <property type="entry name" value="Glycerol-3-phosphate (1)-acyltransferase"/>
    <property type="match status" value="1"/>
</dbReference>
<dbReference type="GO" id="GO:0006654">
    <property type="term" value="P:phosphatidic acid biosynthetic process"/>
    <property type="evidence" value="ECO:0007669"/>
    <property type="project" value="TreeGrafter"/>
</dbReference>
<dbReference type="InterPro" id="IPR004552">
    <property type="entry name" value="AGP_acyltrans"/>
</dbReference>
<evidence type="ECO:0000256" key="3">
    <source>
        <dbReference type="ARBA" id="ARBA00023315"/>
    </source>
</evidence>
<evidence type="ECO:0000256" key="4">
    <source>
        <dbReference type="RuleBase" id="RU361267"/>
    </source>
</evidence>
<keyword evidence="4" id="KW-1208">Phospholipid metabolism</keyword>
<evidence type="ECO:0000256" key="2">
    <source>
        <dbReference type="ARBA" id="ARBA00022679"/>
    </source>
</evidence>
<comment type="domain">
    <text evidence="4">The HXXXXD motif is essential for acyltransferase activity and may constitute the binding site for the phosphate moiety of the glycerol-3-phosphate.</text>
</comment>
<dbReference type="PANTHER" id="PTHR10434:SF11">
    <property type="entry name" value="1-ACYL-SN-GLYCEROL-3-PHOSPHATE ACYLTRANSFERASE"/>
    <property type="match status" value="1"/>
</dbReference>
<dbReference type="GO" id="GO:0005783">
    <property type="term" value="C:endoplasmic reticulum"/>
    <property type="evidence" value="ECO:0007669"/>
    <property type="project" value="TreeGrafter"/>
</dbReference>
<evidence type="ECO:0000313" key="7">
    <source>
        <dbReference type="Proteomes" id="UP000799441"/>
    </source>
</evidence>
<dbReference type="CDD" id="cd07989">
    <property type="entry name" value="LPLAT_AGPAT-like"/>
    <property type="match status" value="1"/>
</dbReference>
<dbReference type="EC" id="2.3.1.51" evidence="4"/>
<dbReference type="OrthoDB" id="202234at2759"/>
<keyword evidence="4" id="KW-0594">Phospholipid biosynthesis</keyword>
<evidence type="ECO:0000313" key="6">
    <source>
        <dbReference type="EMBL" id="KAF2721161.1"/>
    </source>
</evidence>
<organism evidence="6 7">
    <name type="scientific">Polychaeton citri CBS 116435</name>
    <dbReference type="NCBI Taxonomy" id="1314669"/>
    <lineage>
        <taxon>Eukaryota</taxon>
        <taxon>Fungi</taxon>
        <taxon>Dikarya</taxon>
        <taxon>Ascomycota</taxon>
        <taxon>Pezizomycotina</taxon>
        <taxon>Dothideomycetes</taxon>
        <taxon>Dothideomycetidae</taxon>
        <taxon>Capnodiales</taxon>
        <taxon>Capnodiaceae</taxon>
        <taxon>Polychaeton</taxon>
    </lineage>
</organism>
<evidence type="ECO:0000256" key="1">
    <source>
        <dbReference type="ARBA" id="ARBA00008655"/>
    </source>
</evidence>
<accession>A0A9P4QA19</accession>
<feature type="non-terminal residue" evidence="6">
    <location>
        <position position="1"/>
    </location>
</feature>
<dbReference type="GO" id="GO:0003841">
    <property type="term" value="F:1-acylglycerol-3-phosphate O-acyltransferase activity"/>
    <property type="evidence" value="ECO:0007669"/>
    <property type="project" value="UniProtKB-UniRule"/>
</dbReference>
<comment type="catalytic activity">
    <reaction evidence="4">
        <text>a 1-acyl-sn-glycero-3-phosphate + an acyl-CoA = a 1,2-diacyl-sn-glycero-3-phosphate + CoA</text>
        <dbReference type="Rhea" id="RHEA:19709"/>
        <dbReference type="ChEBI" id="CHEBI:57287"/>
        <dbReference type="ChEBI" id="CHEBI:57970"/>
        <dbReference type="ChEBI" id="CHEBI:58342"/>
        <dbReference type="ChEBI" id="CHEBI:58608"/>
        <dbReference type="EC" id="2.3.1.51"/>
    </reaction>
</comment>
<dbReference type="InterPro" id="IPR002123">
    <property type="entry name" value="Plipid/glycerol_acylTrfase"/>
</dbReference>
<dbReference type="NCBIfam" id="TIGR00530">
    <property type="entry name" value="AGP_acyltrn"/>
    <property type="match status" value="1"/>
</dbReference>
<comment type="similarity">
    <text evidence="1 4">Belongs to the 1-acyl-sn-glycerol-3-phosphate acyltransferase family.</text>
</comment>
<dbReference type="GO" id="GO:0016020">
    <property type="term" value="C:membrane"/>
    <property type="evidence" value="ECO:0007669"/>
    <property type="project" value="InterPro"/>
</dbReference>
<name>A0A9P4QA19_9PEZI</name>
<keyword evidence="4" id="KW-0444">Lipid biosynthesis</keyword>
<comment type="caution">
    <text evidence="6">The sequence shown here is derived from an EMBL/GenBank/DDBJ whole genome shotgun (WGS) entry which is preliminary data.</text>
</comment>
<dbReference type="AlphaFoldDB" id="A0A9P4QA19"/>
<proteinExistence type="inferred from homology"/>
<keyword evidence="7" id="KW-1185">Reference proteome</keyword>
<reference evidence="6" key="1">
    <citation type="journal article" date="2020" name="Stud. Mycol.">
        <title>101 Dothideomycetes genomes: a test case for predicting lifestyles and emergence of pathogens.</title>
        <authorList>
            <person name="Haridas S."/>
            <person name="Albert R."/>
            <person name="Binder M."/>
            <person name="Bloem J."/>
            <person name="Labutti K."/>
            <person name="Salamov A."/>
            <person name="Andreopoulos B."/>
            <person name="Baker S."/>
            <person name="Barry K."/>
            <person name="Bills G."/>
            <person name="Bluhm B."/>
            <person name="Cannon C."/>
            <person name="Castanera R."/>
            <person name="Culley D."/>
            <person name="Daum C."/>
            <person name="Ezra D."/>
            <person name="Gonzalez J."/>
            <person name="Henrissat B."/>
            <person name="Kuo A."/>
            <person name="Liang C."/>
            <person name="Lipzen A."/>
            <person name="Lutzoni F."/>
            <person name="Magnuson J."/>
            <person name="Mondo S."/>
            <person name="Nolan M."/>
            <person name="Ohm R."/>
            <person name="Pangilinan J."/>
            <person name="Park H.-J."/>
            <person name="Ramirez L."/>
            <person name="Alfaro M."/>
            <person name="Sun H."/>
            <person name="Tritt A."/>
            <person name="Yoshinaga Y."/>
            <person name="Zwiers L.-H."/>
            <person name="Turgeon B."/>
            <person name="Goodwin S."/>
            <person name="Spatafora J."/>
            <person name="Crous P."/>
            <person name="Grigoriev I."/>
        </authorList>
    </citation>
    <scope>NUCLEOTIDE SEQUENCE</scope>
    <source>
        <strain evidence="6">CBS 116435</strain>
    </source>
</reference>
<dbReference type="EMBL" id="MU003793">
    <property type="protein sequence ID" value="KAF2721161.1"/>
    <property type="molecule type" value="Genomic_DNA"/>
</dbReference>
<dbReference type="PANTHER" id="PTHR10434">
    <property type="entry name" value="1-ACYL-SN-GLYCEROL-3-PHOSPHATE ACYLTRANSFERASE"/>
    <property type="match status" value="1"/>
</dbReference>
<gene>
    <name evidence="6" type="ORF">K431DRAFT_204313</name>
</gene>
<feature type="domain" description="Phospholipid/glycerol acyltransferase" evidence="5">
    <location>
        <begin position="74"/>
        <end position="191"/>
    </location>
</feature>
<dbReference type="Proteomes" id="UP000799441">
    <property type="component" value="Unassembled WGS sequence"/>
</dbReference>
<feature type="non-terminal residue" evidence="6">
    <location>
        <position position="254"/>
    </location>
</feature>
<keyword evidence="3 4" id="KW-0012">Acyltransferase</keyword>
<keyword evidence="4" id="KW-0443">Lipid metabolism</keyword>
<dbReference type="SMART" id="SM00563">
    <property type="entry name" value="PlsC"/>
    <property type="match status" value="1"/>
</dbReference>
<protein>
    <recommendedName>
        <fullName evidence="4">1-acyl-sn-glycerol-3-phosphate acyltransferase</fullName>
        <ecNumber evidence="4">2.3.1.51</ecNumber>
    </recommendedName>
</protein>
<evidence type="ECO:0000259" key="5">
    <source>
        <dbReference type="SMART" id="SM00563"/>
    </source>
</evidence>
<sequence length="254" mass="28318">PIFEFVGRAAASFAALIICAAYGTVASAVLNVAGYGGLGQWTTARAFKWVMYAATGVWFEIEDPNDYLGKTRPAVFVGNHQTELDVLMLGHMFPKYCSVTAKKSLKKVPFLGWFMSMSKTVFIERKSRAQALDAFSTAAEQMKTHKQSVYIFPEGTRSYYDTPDLLPFKKGAFHLAVQAQVPIVPVVVANYSNVLNLKRKIFRPGHIPIKVLTPIDTTNKTTADIDSLVEMTRSRMLEELKNLDQQAEDRKIAL</sequence>
<dbReference type="Pfam" id="PF01553">
    <property type="entry name" value="Acyltransferase"/>
    <property type="match status" value="1"/>
</dbReference>